<name>A0ABN2NJ48_9MICO</name>
<sequence length="343" mass="37175">MDLYADVATQYIEFARYAAAGGSPCFEAWGLGVAADEEVLAWISALPGIKKQPNLVFAAARFHGLEAPAPYEALRSTLLDDDGAIRATILGRATQTNEAGRLATLTPVFARLSVEAGRRPLALVEAGASAGLCLYPDRWGYDWTADGPRAAKPGRIRAYGGNAVVGPEPRLTCPVTGDLTLPAAPPEVAWRGGLDLNPLDVRDKDQMTWLETLIWPEHDDRRERLRHAIEIARADPPHLEQGDILADLPLLVADASRHGEVVVFHSVVVAYLPPEDRERFDVMMRRLVSDGACRWVSNEVPGVLPSVVSGAPAPRDDTSLALAVDGRAVAWSHPHGRSLHWFG</sequence>
<dbReference type="Proteomes" id="UP001501094">
    <property type="component" value="Unassembled WGS sequence"/>
</dbReference>
<dbReference type="RefSeq" id="WP_344104905.1">
    <property type="nucleotide sequence ID" value="NZ_BAAANL010000007.1"/>
</dbReference>
<protein>
    <submittedName>
        <fullName evidence="1">DUF2332 domain-containing protein</fullName>
    </submittedName>
</protein>
<reference evidence="1 2" key="1">
    <citation type="journal article" date="2019" name="Int. J. Syst. Evol. Microbiol.">
        <title>The Global Catalogue of Microorganisms (GCM) 10K type strain sequencing project: providing services to taxonomists for standard genome sequencing and annotation.</title>
        <authorList>
            <consortium name="The Broad Institute Genomics Platform"/>
            <consortium name="The Broad Institute Genome Sequencing Center for Infectious Disease"/>
            <person name="Wu L."/>
            <person name="Ma J."/>
        </authorList>
    </citation>
    <scope>NUCLEOTIDE SEQUENCE [LARGE SCALE GENOMIC DNA]</scope>
    <source>
        <strain evidence="1 2">JCM 14326</strain>
    </source>
</reference>
<dbReference type="EMBL" id="BAAANL010000007">
    <property type="protein sequence ID" value="GAA1870814.1"/>
    <property type="molecule type" value="Genomic_DNA"/>
</dbReference>
<dbReference type="Pfam" id="PF10094">
    <property type="entry name" value="DUF2332"/>
    <property type="match status" value="1"/>
</dbReference>
<evidence type="ECO:0000313" key="2">
    <source>
        <dbReference type="Proteomes" id="UP001501094"/>
    </source>
</evidence>
<evidence type="ECO:0000313" key="1">
    <source>
        <dbReference type="EMBL" id="GAA1870814.1"/>
    </source>
</evidence>
<dbReference type="InterPro" id="IPR011200">
    <property type="entry name" value="UCP012608"/>
</dbReference>
<accession>A0ABN2NJ48</accession>
<keyword evidence="2" id="KW-1185">Reference proteome</keyword>
<gene>
    <name evidence="1" type="ORF">GCM10009751_32420</name>
</gene>
<comment type="caution">
    <text evidence="1">The sequence shown here is derived from an EMBL/GenBank/DDBJ whole genome shotgun (WGS) entry which is preliminary data.</text>
</comment>
<organism evidence="1 2">
    <name type="scientific">Myceligenerans crystallogenes</name>
    <dbReference type="NCBI Taxonomy" id="316335"/>
    <lineage>
        <taxon>Bacteria</taxon>
        <taxon>Bacillati</taxon>
        <taxon>Actinomycetota</taxon>
        <taxon>Actinomycetes</taxon>
        <taxon>Micrococcales</taxon>
        <taxon>Promicromonosporaceae</taxon>
        <taxon>Myceligenerans</taxon>
    </lineage>
</organism>
<proteinExistence type="predicted"/>